<dbReference type="Proteomes" id="UP000631653">
    <property type="component" value="Unassembled WGS sequence"/>
</dbReference>
<dbReference type="RefSeq" id="WP_173570466.1">
    <property type="nucleotide sequence ID" value="NZ_WOSY01000009.1"/>
</dbReference>
<name>A0ABX0K1X6_9PROT</name>
<gene>
    <name evidence="2" type="ORF">GOB81_11025</name>
</gene>
<evidence type="ECO:0000256" key="1">
    <source>
        <dbReference type="SAM" id="MobiDB-lite"/>
    </source>
</evidence>
<feature type="region of interest" description="Disordered" evidence="1">
    <location>
        <begin position="150"/>
        <end position="202"/>
    </location>
</feature>
<feature type="compositionally biased region" description="Polar residues" evidence="1">
    <location>
        <begin position="157"/>
        <end position="167"/>
    </location>
</feature>
<keyword evidence="3" id="KW-1185">Reference proteome</keyword>
<accession>A0ABX0K1X6</accession>
<sequence length="202" mass="21097">MSLSGCGYYASRVAHKAQYSMVGMTEDDMQACAGLPDKMKKFNEHVTLYEYQRGRNIGTAATSTLIPVQSVQNIISSMGGGDGKSCVADFRVVDGRVQDVYYSGDNDMLIGTDGVCATVVRGCVRQTVPSGRPPKGWISAFMEPQLDHKTEAGGTQAKGSATATSGTEAPRLLNTTPASTNNTSASAPANASTATIAAKTGQ</sequence>
<evidence type="ECO:0000313" key="2">
    <source>
        <dbReference type="EMBL" id="NHN89157.1"/>
    </source>
</evidence>
<dbReference type="EMBL" id="WOSY01000009">
    <property type="protein sequence ID" value="NHN89157.1"/>
    <property type="molecule type" value="Genomic_DNA"/>
</dbReference>
<comment type="caution">
    <text evidence="2">The sequence shown here is derived from an EMBL/GenBank/DDBJ whole genome shotgun (WGS) entry which is preliminary data.</text>
</comment>
<reference evidence="2 3" key="1">
    <citation type="journal article" date="2020" name="Int. J. Syst. Evol. Microbiol.">
        <title>Novel acetic acid bacteria from cider fermentations: Acetobacter conturbans sp. nov. and Acetobacter fallax sp. nov.</title>
        <authorList>
            <person name="Sombolestani A.S."/>
            <person name="Cleenwerck I."/>
            <person name="Cnockaert M."/>
            <person name="Borremans W."/>
            <person name="Wieme A.D."/>
            <person name="De Vuyst L."/>
            <person name="Vandamme P."/>
        </authorList>
    </citation>
    <scope>NUCLEOTIDE SEQUENCE [LARGE SCALE GENOMIC DNA]</scope>
    <source>
        <strain evidence="2 3">LMG 1627</strain>
    </source>
</reference>
<organism evidence="2 3">
    <name type="scientific">Acetobacter conturbans</name>
    <dbReference type="NCBI Taxonomy" id="1737472"/>
    <lineage>
        <taxon>Bacteria</taxon>
        <taxon>Pseudomonadati</taxon>
        <taxon>Pseudomonadota</taxon>
        <taxon>Alphaproteobacteria</taxon>
        <taxon>Acetobacterales</taxon>
        <taxon>Acetobacteraceae</taxon>
        <taxon>Acetobacter</taxon>
    </lineage>
</organism>
<proteinExistence type="predicted"/>
<evidence type="ECO:0000313" key="3">
    <source>
        <dbReference type="Proteomes" id="UP000631653"/>
    </source>
</evidence>
<feature type="compositionally biased region" description="Low complexity" evidence="1">
    <location>
        <begin position="174"/>
        <end position="202"/>
    </location>
</feature>
<protein>
    <submittedName>
        <fullName evidence="2">Uncharacterized protein</fullName>
    </submittedName>
</protein>